<comment type="subcellular location">
    <subcellularLocation>
        <location evidence="1 12">Mitochondrion inner membrane</location>
        <topology evidence="1 12">Multi-pass membrane protein</topology>
    </subcellularLocation>
</comment>
<evidence type="ECO:0000256" key="12">
    <source>
        <dbReference type="RuleBase" id="RU004450"/>
    </source>
</evidence>
<dbReference type="PANTHER" id="PTHR11410">
    <property type="entry name" value="ATP SYNTHASE SUBUNIT A"/>
    <property type="match status" value="1"/>
</dbReference>
<dbReference type="GO" id="GO:0046933">
    <property type="term" value="F:proton-transporting ATP synthase activity, rotational mechanism"/>
    <property type="evidence" value="ECO:0007669"/>
    <property type="project" value="TreeGrafter"/>
</dbReference>
<evidence type="ECO:0000256" key="7">
    <source>
        <dbReference type="ARBA" id="ARBA00022781"/>
    </source>
</evidence>
<protein>
    <recommendedName>
        <fullName evidence="3 12">ATP synthase subunit a</fullName>
    </recommendedName>
</protein>
<reference evidence="14" key="2">
    <citation type="journal article" date="2003" name="Nucleic Acids Res.">
        <title>Evolution of monoblepharidalean fungi based on complete mitochondrial genome sequences.</title>
        <authorList>
            <person name="Bullerwell C.E."/>
            <person name="Forget L."/>
            <person name="Lang B.F."/>
        </authorList>
    </citation>
    <scope>NUCLEOTIDE SEQUENCE</scope>
    <source>
        <strain evidence="14">JEL94</strain>
    </source>
</reference>
<gene>
    <name evidence="14" type="primary">atp6</name>
</gene>
<keyword evidence="8 13" id="KW-1133">Transmembrane helix</keyword>
<evidence type="ECO:0000313" key="14">
    <source>
        <dbReference type="EMBL" id="AAO62894.1"/>
    </source>
</evidence>
<keyword evidence="5" id="KW-0138">CF(0)</keyword>
<proteinExistence type="inferred from homology"/>
<dbReference type="CDD" id="cd00310">
    <property type="entry name" value="ATP-synt_Fo_a_6"/>
    <property type="match status" value="1"/>
</dbReference>
<keyword evidence="10 13" id="KW-0472">Membrane</keyword>
<dbReference type="RefSeq" id="NP_847982.1">
    <property type="nucleotide sequence ID" value="NC_004760.1"/>
</dbReference>
<dbReference type="AlphaFoldDB" id="Q85JB9"/>
<evidence type="ECO:0000256" key="1">
    <source>
        <dbReference type="ARBA" id="ARBA00004448"/>
    </source>
</evidence>
<evidence type="ECO:0000256" key="11">
    <source>
        <dbReference type="ARBA" id="ARBA00023310"/>
    </source>
</evidence>
<feature type="transmembrane region" description="Helical" evidence="13">
    <location>
        <begin position="22"/>
        <end position="40"/>
    </location>
</feature>
<dbReference type="Pfam" id="PF00119">
    <property type="entry name" value="ATP-synt_A"/>
    <property type="match status" value="1"/>
</dbReference>
<name>Q85JB9_9FUNG</name>
<evidence type="ECO:0000256" key="2">
    <source>
        <dbReference type="ARBA" id="ARBA00006810"/>
    </source>
</evidence>
<feature type="transmembrane region" description="Helical" evidence="13">
    <location>
        <begin position="197"/>
        <end position="220"/>
    </location>
</feature>
<keyword evidence="9" id="KW-0406">Ion transport</keyword>
<evidence type="ECO:0000256" key="13">
    <source>
        <dbReference type="SAM" id="Phobius"/>
    </source>
</evidence>
<feature type="transmembrane region" description="Helical" evidence="13">
    <location>
        <begin position="171"/>
        <end position="191"/>
    </location>
</feature>
<reference evidence="14" key="1">
    <citation type="submission" date="2002-11" db="EMBL/GenBank/DDBJ databases">
        <authorList>
            <person name="Lang F.B.F."/>
        </authorList>
    </citation>
    <scope>NUCLEOTIDE SEQUENCE</scope>
    <source>
        <strain evidence="14">JEL94</strain>
    </source>
</reference>
<keyword evidence="7" id="KW-0375">Hydrogen ion transport</keyword>
<accession>Q85JB9</accession>
<dbReference type="GO" id="GO:0045259">
    <property type="term" value="C:proton-transporting ATP synthase complex"/>
    <property type="evidence" value="ECO:0007669"/>
    <property type="project" value="UniProtKB-KW"/>
</dbReference>
<evidence type="ECO:0000256" key="8">
    <source>
        <dbReference type="ARBA" id="ARBA00022989"/>
    </source>
</evidence>
<feature type="transmembrane region" description="Helical" evidence="13">
    <location>
        <begin position="132"/>
        <end position="159"/>
    </location>
</feature>
<keyword evidence="14" id="KW-0378">Hydrolase</keyword>
<sequence>MFSYSPMEAYSVINLGSGLNDVAVFLLFAFGFITILSYALTSNQTLVPSNWFLGLETYHVTLYSMVQTYIGSKAGAWFPFIYTLFSALLFSNLFGLLPYSTTPTTHLIITFNLALFLMVTAIANGFRRYRYAIFGVFIPAGTPLGLIPLIIIVEVLAYITRISSLGIRITVNMVTGHTLVKVVSGFIYEGFLGGTSILILALPVALLTVFLILELLIAYLQAYIFTFISCITIKDFS</sequence>
<evidence type="ECO:0000256" key="5">
    <source>
        <dbReference type="ARBA" id="ARBA00022547"/>
    </source>
</evidence>
<dbReference type="GO" id="GO:0005743">
    <property type="term" value="C:mitochondrial inner membrane"/>
    <property type="evidence" value="ECO:0007669"/>
    <property type="project" value="UniProtKB-SubCell"/>
</dbReference>
<dbReference type="InterPro" id="IPR035908">
    <property type="entry name" value="F0_ATP_A_sf"/>
</dbReference>
<dbReference type="GeneID" id="807317"/>
<dbReference type="EMBL" id="AY182005">
    <property type="protein sequence ID" value="AAO62894.1"/>
    <property type="molecule type" value="Genomic_DNA"/>
</dbReference>
<evidence type="ECO:0000256" key="10">
    <source>
        <dbReference type="ARBA" id="ARBA00023136"/>
    </source>
</evidence>
<geneLocation type="mitochondrion" evidence="14"/>
<keyword evidence="4" id="KW-0813">Transport</keyword>
<evidence type="ECO:0000256" key="9">
    <source>
        <dbReference type="ARBA" id="ARBA00023065"/>
    </source>
</evidence>
<evidence type="ECO:0000256" key="4">
    <source>
        <dbReference type="ARBA" id="ARBA00022448"/>
    </source>
</evidence>
<comment type="similarity">
    <text evidence="2">Belongs to the ATPase A chain family.</text>
</comment>
<keyword evidence="11" id="KW-0066">ATP synthesis</keyword>
<evidence type="ECO:0000256" key="3">
    <source>
        <dbReference type="ARBA" id="ARBA00021312"/>
    </source>
</evidence>
<dbReference type="GO" id="GO:0016787">
    <property type="term" value="F:hydrolase activity"/>
    <property type="evidence" value="ECO:0007669"/>
    <property type="project" value="UniProtKB-KW"/>
</dbReference>
<feature type="transmembrane region" description="Helical" evidence="13">
    <location>
        <begin position="107"/>
        <end position="126"/>
    </location>
</feature>
<evidence type="ECO:0000256" key="6">
    <source>
        <dbReference type="ARBA" id="ARBA00022692"/>
    </source>
</evidence>
<dbReference type="NCBIfam" id="TIGR01131">
    <property type="entry name" value="ATP_synt_6_or_A"/>
    <property type="match status" value="1"/>
</dbReference>
<dbReference type="Gene3D" id="1.20.120.220">
    <property type="entry name" value="ATP synthase, F0 complex, subunit A"/>
    <property type="match status" value="1"/>
</dbReference>
<dbReference type="PRINTS" id="PR00123">
    <property type="entry name" value="ATPASEA"/>
</dbReference>
<dbReference type="SUPFAM" id="SSF81336">
    <property type="entry name" value="F1F0 ATP synthase subunit A"/>
    <property type="match status" value="1"/>
</dbReference>
<organism evidence="14">
    <name type="scientific">Harpochytrium sp. JEL94</name>
    <dbReference type="NCBI Taxonomy" id="109764"/>
    <lineage>
        <taxon>Eukaryota</taxon>
        <taxon>Fungi</taxon>
        <taxon>Fungi incertae sedis</taxon>
        <taxon>Chytridiomycota</taxon>
        <taxon>Chytridiomycota incertae sedis</taxon>
        <taxon>Monoblepharidomycetes</taxon>
        <taxon>Monoblepharidales</taxon>
        <taxon>Harpochytriaceae</taxon>
        <taxon>Harpochytrium</taxon>
    </lineage>
</organism>
<keyword evidence="14" id="KW-0496">Mitochondrion</keyword>
<keyword evidence="6 13" id="KW-0812">Transmembrane</keyword>
<dbReference type="InterPro" id="IPR000568">
    <property type="entry name" value="ATP_synth_F0_asu"/>
</dbReference>
<dbReference type="PANTHER" id="PTHR11410:SF0">
    <property type="entry name" value="ATP SYNTHASE SUBUNIT A"/>
    <property type="match status" value="1"/>
</dbReference>
<dbReference type="InterPro" id="IPR045083">
    <property type="entry name" value="ATP_synth_F0_asu_bact/mt"/>
</dbReference>
<feature type="transmembrane region" description="Helical" evidence="13">
    <location>
        <begin position="76"/>
        <end position="95"/>
    </location>
</feature>